<feature type="domain" description="RNase H type-1" evidence="1">
    <location>
        <begin position="6"/>
        <end position="76"/>
    </location>
</feature>
<dbReference type="EMBL" id="LXQA010005670">
    <property type="protein sequence ID" value="MCH83739.1"/>
    <property type="molecule type" value="Genomic_DNA"/>
</dbReference>
<dbReference type="Proteomes" id="UP000265520">
    <property type="component" value="Unassembled WGS sequence"/>
</dbReference>
<dbReference type="CDD" id="cd06222">
    <property type="entry name" value="RNase_H_like"/>
    <property type="match status" value="1"/>
</dbReference>
<evidence type="ECO:0000313" key="3">
    <source>
        <dbReference type="Proteomes" id="UP000265520"/>
    </source>
</evidence>
<accession>A0A392M954</accession>
<evidence type="ECO:0000259" key="1">
    <source>
        <dbReference type="Pfam" id="PF13456"/>
    </source>
</evidence>
<dbReference type="PANTHER" id="PTHR47723">
    <property type="entry name" value="OS05G0353850 PROTEIN"/>
    <property type="match status" value="1"/>
</dbReference>
<dbReference type="InterPro" id="IPR002156">
    <property type="entry name" value="RNaseH_domain"/>
</dbReference>
<organism evidence="2 3">
    <name type="scientific">Trifolium medium</name>
    <dbReference type="NCBI Taxonomy" id="97028"/>
    <lineage>
        <taxon>Eukaryota</taxon>
        <taxon>Viridiplantae</taxon>
        <taxon>Streptophyta</taxon>
        <taxon>Embryophyta</taxon>
        <taxon>Tracheophyta</taxon>
        <taxon>Spermatophyta</taxon>
        <taxon>Magnoliopsida</taxon>
        <taxon>eudicotyledons</taxon>
        <taxon>Gunneridae</taxon>
        <taxon>Pentapetalae</taxon>
        <taxon>rosids</taxon>
        <taxon>fabids</taxon>
        <taxon>Fabales</taxon>
        <taxon>Fabaceae</taxon>
        <taxon>Papilionoideae</taxon>
        <taxon>50 kb inversion clade</taxon>
        <taxon>NPAAA clade</taxon>
        <taxon>Hologalegina</taxon>
        <taxon>IRL clade</taxon>
        <taxon>Trifolieae</taxon>
        <taxon>Trifolium</taxon>
    </lineage>
</organism>
<proteinExistence type="predicted"/>
<reference evidence="2 3" key="1">
    <citation type="journal article" date="2018" name="Front. Plant Sci.">
        <title>Red Clover (Trifolium pratense) and Zigzag Clover (T. medium) - A Picture of Genomic Similarities and Differences.</title>
        <authorList>
            <person name="Dluhosova J."/>
            <person name="Istvanek J."/>
            <person name="Nedelnik J."/>
            <person name="Repkova J."/>
        </authorList>
    </citation>
    <scope>NUCLEOTIDE SEQUENCE [LARGE SCALE GENOMIC DNA]</scope>
    <source>
        <strain evidence="3">cv. 10/8</strain>
        <tissue evidence="2">Leaf</tissue>
    </source>
</reference>
<dbReference type="PANTHER" id="PTHR47723:SF19">
    <property type="entry name" value="POLYNUCLEOTIDYL TRANSFERASE, RIBONUCLEASE H-LIKE SUPERFAMILY PROTEIN"/>
    <property type="match status" value="1"/>
</dbReference>
<dbReference type="AlphaFoldDB" id="A0A392M954"/>
<evidence type="ECO:0000313" key="2">
    <source>
        <dbReference type="EMBL" id="MCH83739.1"/>
    </source>
</evidence>
<dbReference type="GO" id="GO:0003676">
    <property type="term" value="F:nucleic acid binding"/>
    <property type="evidence" value="ECO:0007669"/>
    <property type="project" value="InterPro"/>
</dbReference>
<name>A0A392M954_9FABA</name>
<dbReference type="InterPro" id="IPR053151">
    <property type="entry name" value="RNase_H-like"/>
</dbReference>
<dbReference type="GO" id="GO:0004523">
    <property type="term" value="F:RNA-DNA hybrid ribonuclease activity"/>
    <property type="evidence" value="ECO:0007669"/>
    <property type="project" value="InterPro"/>
</dbReference>
<dbReference type="Gene3D" id="3.30.420.10">
    <property type="entry name" value="Ribonuclease H-like superfamily/Ribonuclease H"/>
    <property type="match status" value="1"/>
</dbReference>
<gene>
    <name evidence="2" type="ORF">A2U01_0004565</name>
</gene>
<keyword evidence="3" id="KW-1185">Reference proteome</keyword>
<dbReference type="InterPro" id="IPR044730">
    <property type="entry name" value="RNase_H-like_dom_plant"/>
</dbReference>
<dbReference type="Pfam" id="PF13456">
    <property type="entry name" value="RVT_3"/>
    <property type="match status" value="1"/>
</dbReference>
<protein>
    <submittedName>
        <fullName evidence="2">Putative ribonuclease H protein</fullName>
    </submittedName>
</protein>
<sequence>MNTYDATEGVEERAGCGGLLHDEHGNWLCGFAQPHRNTNYYLAELWEDWQGLLLVRIKGYSKVDLQLDSMIVVHKFWRQDTWNIQRVL</sequence>
<dbReference type="InterPro" id="IPR036397">
    <property type="entry name" value="RNaseH_sf"/>
</dbReference>
<comment type="caution">
    <text evidence="2">The sequence shown here is derived from an EMBL/GenBank/DDBJ whole genome shotgun (WGS) entry which is preliminary data.</text>
</comment>